<name>A0AAD6U1S0_9AGAR</name>
<organism evidence="2 3">
    <name type="scientific">Mycena belliarum</name>
    <dbReference type="NCBI Taxonomy" id="1033014"/>
    <lineage>
        <taxon>Eukaryota</taxon>
        <taxon>Fungi</taxon>
        <taxon>Dikarya</taxon>
        <taxon>Basidiomycota</taxon>
        <taxon>Agaricomycotina</taxon>
        <taxon>Agaricomycetes</taxon>
        <taxon>Agaricomycetidae</taxon>
        <taxon>Agaricales</taxon>
        <taxon>Marasmiineae</taxon>
        <taxon>Mycenaceae</taxon>
        <taxon>Mycena</taxon>
    </lineage>
</organism>
<feature type="compositionally biased region" description="Basic residues" evidence="1">
    <location>
        <begin position="219"/>
        <end position="245"/>
    </location>
</feature>
<evidence type="ECO:0000313" key="3">
    <source>
        <dbReference type="Proteomes" id="UP001222325"/>
    </source>
</evidence>
<proteinExistence type="predicted"/>
<gene>
    <name evidence="2" type="ORF">B0H15DRAFT_383582</name>
</gene>
<dbReference type="EMBL" id="JARJCN010000036">
    <property type="protein sequence ID" value="KAJ7084859.1"/>
    <property type="molecule type" value="Genomic_DNA"/>
</dbReference>
<reference evidence="2" key="1">
    <citation type="submission" date="2023-03" db="EMBL/GenBank/DDBJ databases">
        <title>Massive genome expansion in bonnet fungi (Mycena s.s.) driven by repeated elements and novel gene families across ecological guilds.</title>
        <authorList>
            <consortium name="Lawrence Berkeley National Laboratory"/>
            <person name="Harder C.B."/>
            <person name="Miyauchi S."/>
            <person name="Viragh M."/>
            <person name="Kuo A."/>
            <person name="Thoen E."/>
            <person name="Andreopoulos B."/>
            <person name="Lu D."/>
            <person name="Skrede I."/>
            <person name="Drula E."/>
            <person name="Henrissat B."/>
            <person name="Morin E."/>
            <person name="Kohler A."/>
            <person name="Barry K."/>
            <person name="LaButti K."/>
            <person name="Morin E."/>
            <person name="Salamov A."/>
            <person name="Lipzen A."/>
            <person name="Mereny Z."/>
            <person name="Hegedus B."/>
            <person name="Baldrian P."/>
            <person name="Stursova M."/>
            <person name="Weitz H."/>
            <person name="Taylor A."/>
            <person name="Grigoriev I.V."/>
            <person name="Nagy L.G."/>
            <person name="Martin F."/>
            <person name="Kauserud H."/>
        </authorList>
    </citation>
    <scope>NUCLEOTIDE SEQUENCE</scope>
    <source>
        <strain evidence="2">CBHHK173m</strain>
    </source>
</reference>
<dbReference type="Proteomes" id="UP001222325">
    <property type="component" value="Unassembled WGS sequence"/>
</dbReference>
<evidence type="ECO:0000256" key="1">
    <source>
        <dbReference type="SAM" id="MobiDB-lite"/>
    </source>
</evidence>
<keyword evidence="3" id="KW-1185">Reference proteome</keyword>
<dbReference type="AlphaFoldDB" id="A0AAD6U1S0"/>
<evidence type="ECO:0000313" key="2">
    <source>
        <dbReference type="EMBL" id="KAJ7084859.1"/>
    </source>
</evidence>
<accession>A0AAD6U1S0</accession>
<comment type="caution">
    <text evidence="2">The sequence shown here is derived from an EMBL/GenBank/DDBJ whole genome shotgun (WGS) entry which is preliminary data.</text>
</comment>
<sequence length="245" mass="26527">MPCTSHFVIHHHEHAHRLTIVPPRLLISPPGRSILNASSPAHFNDPIRTKTNPSSPTTYSCSPLCNSHLSTPPTVIFFSHYTCPTTMRFSTAFAFVILACVLALVRARPAPTTPNSLLGRSYTRRGTDPNARVPFTPGELRGRAARFQIRSLTRAEAEAGDVEGNRLLANLEARAILLSHQQLPAPEAIPSPIDIPATTSSSAPSIHTTPVSVPAVPKPHAHASAKEPKRKPAKTHKKPHHVSAE</sequence>
<feature type="compositionally biased region" description="Polar residues" evidence="1">
    <location>
        <begin position="197"/>
        <end position="211"/>
    </location>
</feature>
<feature type="region of interest" description="Disordered" evidence="1">
    <location>
        <begin position="189"/>
        <end position="245"/>
    </location>
</feature>
<protein>
    <submittedName>
        <fullName evidence="2">Uncharacterized protein</fullName>
    </submittedName>
</protein>